<accession>H3NM73</accession>
<evidence type="ECO:0000259" key="7">
    <source>
        <dbReference type="PROSITE" id="PS51094"/>
    </source>
</evidence>
<dbReference type="CDD" id="cd00211">
    <property type="entry name" value="PTS_IIA_fru"/>
    <property type="match status" value="1"/>
</dbReference>
<dbReference type="GO" id="GO:0009401">
    <property type="term" value="P:phosphoenolpyruvate-dependent sugar phosphotransferase system"/>
    <property type="evidence" value="ECO:0007669"/>
    <property type="project" value="UniProtKB-KW"/>
</dbReference>
<dbReference type="PANTHER" id="PTHR36203">
    <property type="entry name" value="ASCORBATE-SPECIFIC PTS SYSTEM EIIA COMPONENT"/>
    <property type="match status" value="1"/>
</dbReference>
<evidence type="ECO:0000256" key="1">
    <source>
        <dbReference type="ARBA" id="ARBA00004496"/>
    </source>
</evidence>
<comment type="caution">
    <text evidence="8">The sequence shown here is derived from an EMBL/GenBank/DDBJ whole genome shotgun (WGS) entry which is preliminary data.</text>
</comment>
<dbReference type="PANTHER" id="PTHR36203:SF5">
    <property type="entry name" value="PTS SYSTEM, EIIA COMPONENT"/>
    <property type="match status" value="1"/>
</dbReference>
<feature type="domain" description="PTS EIIA type-2" evidence="7">
    <location>
        <begin position="4"/>
        <end position="144"/>
    </location>
</feature>
<keyword evidence="6" id="KW-0418">Kinase</keyword>
<proteinExistence type="predicted"/>
<dbReference type="SUPFAM" id="SSF55804">
    <property type="entry name" value="Phoshotransferase/anion transport protein"/>
    <property type="match status" value="1"/>
</dbReference>
<dbReference type="Proteomes" id="UP000004191">
    <property type="component" value="Unassembled WGS sequence"/>
</dbReference>
<protein>
    <recommendedName>
        <fullName evidence="7">PTS EIIA type-2 domain-containing protein</fullName>
    </recommendedName>
</protein>
<dbReference type="EMBL" id="AGEI01000012">
    <property type="protein sequence ID" value="EHR35482.1"/>
    <property type="molecule type" value="Genomic_DNA"/>
</dbReference>
<dbReference type="RefSeq" id="WP_005397525.1">
    <property type="nucleotide sequence ID" value="NZ_JH601088.1"/>
</dbReference>
<dbReference type="Gene3D" id="3.40.930.10">
    <property type="entry name" value="Mannitol-specific EII, Chain A"/>
    <property type="match status" value="1"/>
</dbReference>
<dbReference type="InterPro" id="IPR051351">
    <property type="entry name" value="Ascorbate-PTS_EIIA_comp"/>
</dbReference>
<keyword evidence="4" id="KW-0808">Transferase</keyword>
<sequence length="144" mass="16141">MIKEIINENLVEVNINVKNREEAIRKGGELLEKNGFIEKSYVEAMIENLKENGAYIVLAPGIAFPHARPEYGAKKIGFSIITLENAIEFGNKTNDPVKLVVCISAVDHDTHLEAFAELVDIMADEEKLNNIMNAKNKNDILKNF</sequence>
<reference evidence="8 9" key="1">
    <citation type="submission" date="2012-01" db="EMBL/GenBank/DDBJ databases">
        <title>The Genome Sequence of Helcococcus kunzii ATCC 51366.</title>
        <authorList>
            <consortium name="The Broad Institute Genome Sequencing Platform"/>
            <person name="Earl A."/>
            <person name="Ward D."/>
            <person name="Feldgarden M."/>
            <person name="Gevers D."/>
            <person name="Huys G."/>
            <person name="Young S.K."/>
            <person name="Zeng Q."/>
            <person name="Gargeya S."/>
            <person name="Fitzgerald M."/>
            <person name="Haas B."/>
            <person name="Abouelleil A."/>
            <person name="Alvarado L."/>
            <person name="Arachchi H.M."/>
            <person name="Berlin A."/>
            <person name="Chapman S.B."/>
            <person name="Gearin G."/>
            <person name="Goldberg J."/>
            <person name="Griggs A."/>
            <person name="Gujja S."/>
            <person name="Hansen M."/>
            <person name="Heiman D."/>
            <person name="Howarth C."/>
            <person name="Larimer J."/>
            <person name="Lui A."/>
            <person name="MacDonald P.J.P."/>
            <person name="McCowen C."/>
            <person name="Montmayeur A."/>
            <person name="Murphy C."/>
            <person name="Neiman D."/>
            <person name="Pearson M."/>
            <person name="Priest M."/>
            <person name="Roberts A."/>
            <person name="Saif S."/>
            <person name="Shea T."/>
            <person name="Sisk P."/>
            <person name="Stolte C."/>
            <person name="Sykes S."/>
            <person name="Wortman J."/>
            <person name="Nusbaum C."/>
            <person name="Birren B."/>
        </authorList>
    </citation>
    <scope>NUCLEOTIDE SEQUENCE [LARGE SCALE GENOMIC DNA]</scope>
    <source>
        <strain evidence="8 9">ATCC 51366</strain>
    </source>
</reference>
<evidence type="ECO:0000313" key="8">
    <source>
        <dbReference type="EMBL" id="EHR35482.1"/>
    </source>
</evidence>
<dbReference type="GO" id="GO:0005737">
    <property type="term" value="C:cytoplasm"/>
    <property type="evidence" value="ECO:0007669"/>
    <property type="project" value="UniProtKB-SubCell"/>
</dbReference>
<keyword evidence="2" id="KW-0813">Transport</keyword>
<evidence type="ECO:0000256" key="4">
    <source>
        <dbReference type="ARBA" id="ARBA00022679"/>
    </source>
</evidence>
<dbReference type="InterPro" id="IPR002178">
    <property type="entry name" value="PTS_EIIA_type-2_dom"/>
</dbReference>
<keyword evidence="3" id="KW-0963">Cytoplasm</keyword>
<keyword evidence="9" id="KW-1185">Reference proteome</keyword>
<evidence type="ECO:0000313" key="9">
    <source>
        <dbReference type="Proteomes" id="UP000004191"/>
    </source>
</evidence>
<evidence type="ECO:0000256" key="3">
    <source>
        <dbReference type="ARBA" id="ARBA00022490"/>
    </source>
</evidence>
<dbReference type="GeneID" id="96998455"/>
<name>H3NM73_9FIRM</name>
<evidence type="ECO:0000256" key="5">
    <source>
        <dbReference type="ARBA" id="ARBA00022683"/>
    </source>
</evidence>
<dbReference type="eggNOG" id="COG1762">
    <property type="taxonomic scope" value="Bacteria"/>
</dbReference>
<evidence type="ECO:0000256" key="6">
    <source>
        <dbReference type="ARBA" id="ARBA00022777"/>
    </source>
</evidence>
<dbReference type="AlphaFoldDB" id="H3NM73"/>
<dbReference type="PROSITE" id="PS51094">
    <property type="entry name" value="PTS_EIIA_TYPE_2"/>
    <property type="match status" value="1"/>
</dbReference>
<gene>
    <name evidence="8" type="ORF">HMPREF9709_00434</name>
</gene>
<dbReference type="STRING" id="883114.HMPREF9709_00434"/>
<dbReference type="GO" id="GO:0016301">
    <property type="term" value="F:kinase activity"/>
    <property type="evidence" value="ECO:0007669"/>
    <property type="project" value="UniProtKB-KW"/>
</dbReference>
<dbReference type="OrthoDB" id="369398at2"/>
<dbReference type="Pfam" id="PF00359">
    <property type="entry name" value="PTS_EIIA_2"/>
    <property type="match status" value="1"/>
</dbReference>
<dbReference type="HOGENOM" id="CLU_072531_2_0_9"/>
<dbReference type="InterPro" id="IPR016152">
    <property type="entry name" value="PTrfase/Anion_transptr"/>
</dbReference>
<keyword evidence="5" id="KW-0598">Phosphotransferase system</keyword>
<evidence type="ECO:0000256" key="2">
    <source>
        <dbReference type="ARBA" id="ARBA00022448"/>
    </source>
</evidence>
<organism evidence="8 9">
    <name type="scientific">Helcococcus kunzii ATCC 51366</name>
    <dbReference type="NCBI Taxonomy" id="883114"/>
    <lineage>
        <taxon>Bacteria</taxon>
        <taxon>Bacillati</taxon>
        <taxon>Bacillota</taxon>
        <taxon>Tissierellia</taxon>
        <taxon>Tissierellales</taxon>
        <taxon>Peptoniphilaceae</taxon>
        <taxon>Helcococcus</taxon>
    </lineage>
</organism>
<comment type="subcellular location">
    <subcellularLocation>
        <location evidence="1">Cytoplasm</location>
    </subcellularLocation>
</comment>